<keyword evidence="3" id="KW-1185">Reference proteome</keyword>
<dbReference type="EMBL" id="JAEUBE010000148">
    <property type="protein sequence ID" value="KAH3669043.1"/>
    <property type="molecule type" value="Genomic_DNA"/>
</dbReference>
<feature type="transmembrane region" description="Helical" evidence="1">
    <location>
        <begin position="96"/>
        <end position="114"/>
    </location>
</feature>
<evidence type="ECO:0000313" key="3">
    <source>
        <dbReference type="Proteomes" id="UP000769157"/>
    </source>
</evidence>
<comment type="caution">
    <text evidence="2">The sequence shown here is derived from an EMBL/GenBank/DDBJ whole genome shotgun (WGS) entry which is preliminary data.</text>
</comment>
<name>A0A9P8PBA4_9ASCO</name>
<protein>
    <submittedName>
        <fullName evidence="2">Uncharacterized protein</fullName>
    </submittedName>
</protein>
<gene>
    <name evidence="2" type="ORF">OGAPHI_001687</name>
</gene>
<proteinExistence type="predicted"/>
<dbReference type="GeneID" id="70233654"/>
<keyword evidence="1" id="KW-0812">Transmembrane</keyword>
<accession>A0A9P8PBA4</accession>
<sequence>YTISSDKSVYYSRSGSSSGIMVSIESPIGFSISKTNSENTMNPHSIILQIQSEEAFTNYATTTETSSKFKLADNNDSTNVGNIQIETIIQGSGSDFVTMSGATVLFFFIVQLFGMF</sequence>
<dbReference type="AlphaFoldDB" id="A0A9P8PBA4"/>
<reference evidence="2" key="2">
    <citation type="submission" date="2021-01" db="EMBL/GenBank/DDBJ databases">
        <authorList>
            <person name="Schikora-Tamarit M.A."/>
        </authorList>
    </citation>
    <scope>NUCLEOTIDE SEQUENCE</scope>
    <source>
        <strain evidence="2">CBS6075</strain>
    </source>
</reference>
<evidence type="ECO:0000256" key="1">
    <source>
        <dbReference type="SAM" id="Phobius"/>
    </source>
</evidence>
<keyword evidence="1" id="KW-0472">Membrane</keyword>
<reference evidence="2" key="1">
    <citation type="journal article" date="2021" name="Open Biol.">
        <title>Shared evolutionary footprints suggest mitochondrial oxidative damage underlies multiple complex I losses in fungi.</title>
        <authorList>
            <person name="Schikora-Tamarit M.A."/>
            <person name="Marcet-Houben M."/>
            <person name="Nosek J."/>
            <person name="Gabaldon T."/>
        </authorList>
    </citation>
    <scope>NUCLEOTIDE SEQUENCE</scope>
    <source>
        <strain evidence="2">CBS6075</strain>
    </source>
</reference>
<keyword evidence="1" id="KW-1133">Transmembrane helix</keyword>
<feature type="non-terminal residue" evidence="2">
    <location>
        <position position="1"/>
    </location>
</feature>
<dbReference type="Proteomes" id="UP000769157">
    <property type="component" value="Unassembled WGS sequence"/>
</dbReference>
<evidence type="ECO:0000313" key="2">
    <source>
        <dbReference type="EMBL" id="KAH3669043.1"/>
    </source>
</evidence>
<dbReference type="RefSeq" id="XP_046063427.1">
    <property type="nucleotide sequence ID" value="XM_046202474.1"/>
</dbReference>
<organism evidence="2 3">
    <name type="scientific">Ogataea philodendri</name>
    <dbReference type="NCBI Taxonomy" id="1378263"/>
    <lineage>
        <taxon>Eukaryota</taxon>
        <taxon>Fungi</taxon>
        <taxon>Dikarya</taxon>
        <taxon>Ascomycota</taxon>
        <taxon>Saccharomycotina</taxon>
        <taxon>Pichiomycetes</taxon>
        <taxon>Pichiales</taxon>
        <taxon>Pichiaceae</taxon>
        <taxon>Ogataea</taxon>
    </lineage>
</organism>
<dbReference type="OrthoDB" id="4102883at2759"/>